<dbReference type="InterPro" id="IPR036388">
    <property type="entry name" value="WH-like_DNA-bd_sf"/>
</dbReference>
<proteinExistence type="inferred from homology"/>
<dbReference type="OrthoDB" id="9150024at2"/>
<dbReference type="SUPFAM" id="SSF88946">
    <property type="entry name" value="Sigma2 domain of RNA polymerase sigma factors"/>
    <property type="match status" value="1"/>
</dbReference>
<evidence type="ECO:0000256" key="5">
    <source>
        <dbReference type="SAM" id="Coils"/>
    </source>
</evidence>
<dbReference type="InterPro" id="IPR039425">
    <property type="entry name" value="RNA_pol_sigma-70-like"/>
</dbReference>
<dbReference type="Gene3D" id="1.10.1740.10">
    <property type="match status" value="1"/>
</dbReference>
<dbReference type="InterPro" id="IPR013324">
    <property type="entry name" value="RNA_pol_sigma_r3/r4-like"/>
</dbReference>
<evidence type="ECO:0000256" key="3">
    <source>
        <dbReference type="ARBA" id="ARBA00023082"/>
    </source>
</evidence>
<dbReference type="EMBL" id="VLLG01000003">
    <property type="protein sequence ID" value="TWI88297.1"/>
    <property type="molecule type" value="Genomic_DNA"/>
</dbReference>
<evidence type="ECO:0000313" key="8">
    <source>
        <dbReference type="Proteomes" id="UP000316778"/>
    </source>
</evidence>
<accession>A0A562T433</accession>
<dbReference type="RefSeq" id="WP_158642613.1">
    <property type="nucleotide sequence ID" value="NZ_BAAAFY010000001.1"/>
</dbReference>
<dbReference type="Proteomes" id="UP000316778">
    <property type="component" value="Unassembled WGS sequence"/>
</dbReference>
<dbReference type="AlphaFoldDB" id="A0A562T433"/>
<dbReference type="GO" id="GO:0003677">
    <property type="term" value="F:DNA binding"/>
    <property type="evidence" value="ECO:0007669"/>
    <property type="project" value="InterPro"/>
</dbReference>
<keyword evidence="3" id="KW-0731">Sigma factor</keyword>
<name>A0A562T433_CHIJA</name>
<comment type="caution">
    <text evidence="7">The sequence shown here is derived from an EMBL/GenBank/DDBJ whole genome shotgun (WGS) entry which is preliminary data.</text>
</comment>
<keyword evidence="4" id="KW-0804">Transcription</keyword>
<sequence length="182" mass="21988">MEDQLWSAIRNNDQAAFTAVYKACYQLLFADGFRRCADKDLVKDCIHELFLEIWHSRQQLPPVEHVAAYLKTRLKRKIWKEAEKLQRHPTVADPETRVKEMEYPYEELLIRLQSKQEIAEKVRRAMQQLTQRQVEIIRMKFFENRSYEEISRLTTTTTRTVYNQVYDSLKILRKYLKLLFII</sequence>
<evidence type="ECO:0000256" key="4">
    <source>
        <dbReference type="ARBA" id="ARBA00023163"/>
    </source>
</evidence>
<reference evidence="7 8" key="1">
    <citation type="journal article" date="2013" name="Stand. Genomic Sci.">
        <title>Genomic Encyclopedia of Type Strains, Phase I: The one thousand microbial genomes (KMG-I) project.</title>
        <authorList>
            <person name="Kyrpides N.C."/>
            <person name="Woyke T."/>
            <person name="Eisen J.A."/>
            <person name="Garrity G."/>
            <person name="Lilburn T.G."/>
            <person name="Beck B.J."/>
            <person name="Whitman W.B."/>
            <person name="Hugenholtz P."/>
            <person name="Klenk H.P."/>
        </authorList>
    </citation>
    <scope>NUCLEOTIDE SEQUENCE [LARGE SCALE GENOMIC DNA]</scope>
    <source>
        <strain evidence="7 8">DSM 13484</strain>
    </source>
</reference>
<evidence type="ECO:0000256" key="2">
    <source>
        <dbReference type="ARBA" id="ARBA00023015"/>
    </source>
</evidence>
<dbReference type="NCBIfam" id="TIGR02937">
    <property type="entry name" value="sigma70-ECF"/>
    <property type="match status" value="1"/>
</dbReference>
<keyword evidence="8" id="KW-1185">Reference proteome</keyword>
<feature type="coiled-coil region" evidence="5">
    <location>
        <begin position="105"/>
        <end position="132"/>
    </location>
</feature>
<keyword evidence="5" id="KW-0175">Coiled coil</keyword>
<dbReference type="InterPro" id="IPR013249">
    <property type="entry name" value="RNA_pol_sigma70_r4_t2"/>
</dbReference>
<evidence type="ECO:0000259" key="6">
    <source>
        <dbReference type="Pfam" id="PF08281"/>
    </source>
</evidence>
<dbReference type="Gene3D" id="1.10.10.10">
    <property type="entry name" value="Winged helix-like DNA-binding domain superfamily/Winged helix DNA-binding domain"/>
    <property type="match status" value="1"/>
</dbReference>
<protein>
    <submittedName>
        <fullName evidence="7">RNA polymerase sigma-70 factor (ECF subfamily)</fullName>
    </submittedName>
</protein>
<evidence type="ECO:0000313" key="7">
    <source>
        <dbReference type="EMBL" id="TWI88297.1"/>
    </source>
</evidence>
<dbReference type="SUPFAM" id="SSF88659">
    <property type="entry name" value="Sigma3 and sigma4 domains of RNA polymerase sigma factors"/>
    <property type="match status" value="1"/>
</dbReference>
<feature type="domain" description="RNA polymerase sigma factor 70 region 4 type 2" evidence="6">
    <location>
        <begin position="120"/>
        <end position="170"/>
    </location>
</feature>
<dbReference type="PANTHER" id="PTHR43133:SF46">
    <property type="entry name" value="RNA POLYMERASE SIGMA-70 FACTOR ECF SUBFAMILY"/>
    <property type="match status" value="1"/>
</dbReference>
<gene>
    <name evidence="7" type="ORF">LX66_2382</name>
</gene>
<dbReference type="InterPro" id="IPR013325">
    <property type="entry name" value="RNA_pol_sigma_r2"/>
</dbReference>
<dbReference type="GO" id="GO:0006352">
    <property type="term" value="P:DNA-templated transcription initiation"/>
    <property type="evidence" value="ECO:0007669"/>
    <property type="project" value="InterPro"/>
</dbReference>
<dbReference type="GO" id="GO:0016987">
    <property type="term" value="F:sigma factor activity"/>
    <property type="evidence" value="ECO:0007669"/>
    <property type="project" value="UniProtKB-KW"/>
</dbReference>
<comment type="similarity">
    <text evidence="1">Belongs to the sigma-70 factor family. ECF subfamily.</text>
</comment>
<evidence type="ECO:0000256" key="1">
    <source>
        <dbReference type="ARBA" id="ARBA00010641"/>
    </source>
</evidence>
<keyword evidence="2" id="KW-0805">Transcription regulation</keyword>
<dbReference type="InterPro" id="IPR014284">
    <property type="entry name" value="RNA_pol_sigma-70_dom"/>
</dbReference>
<organism evidence="7 8">
    <name type="scientific">Chitinophaga japonensis</name>
    <name type="common">Flexibacter japonensis</name>
    <dbReference type="NCBI Taxonomy" id="104662"/>
    <lineage>
        <taxon>Bacteria</taxon>
        <taxon>Pseudomonadati</taxon>
        <taxon>Bacteroidota</taxon>
        <taxon>Chitinophagia</taxon>
        <taxon>Chitinophagales</taxon>
        <taxon>Chitinophagaceae</taxon>
        <taxon>Chitinophaga</taxon>
    </lineage>
</organism>
<dbReference type="PANTHER" id="PTHR43133">
    <property type="entry name" value="RNA POLYMERASE ECF-TYPE SIGMA FACTO"/>
    <property type="match status" value="1"/>
</dbReference>
<dbReference type="Pfam" id="PF08281">
    <property type="entry name" value="Sigma70_r4_2"/>
    <property type="match status" value="1"/>
</dbReference>